<sequence>MSLLPDAGPGKAFAKASPFREDLFDCLTVRGDEMFELVDALLCADGPVTSPVDLTLVVEHRRGHGPMYEALNQGNVDVPRLRQVLAGLPMPQAADGSLVLAVDVSHWLRPDAPTSADLLFCHVYGRSGRSSEQFIPGWPYSFVAALESGRTSWCQLVDAVRLGPEDDVAEVTATQLRRVVTDLIEMGRWHVGDRDILIVFDAGYDAPRMAHLLDGLPVEVLGRMRCDRVMRRPTPTLKEYALSYPRGGRPPKHGKEFRFVEPDAWGEPDAATVQVTDRYGTARAMAWDRIHPRLTTRSAWIDHTGELPINEGTLIRLQVDRLPGGGDPLPL</sequence>
<dbReference type="InterPro" id="IPR038721">
    <property type="entry name" value="IS701-like_DDE_dom"/>
</dbReference>
<feature type="domain" description="Transposase IS701-like DDE" evidence="1">
    <location>
        <begin position="22"/>
        <end position="292"/>
    </location>
</feature>
<keyword evidence="3" id="KW-1185">Reference proteome</keyword>
<protein>
    <recommendedName>
        <fullName evidence="1">Transposase IS701-like DDE domain-containing protein</fullName>
    </recommendedName>
</protein>
<gene>
    <name evidence="2" type="ORF">BG653_04998</name>
</gene>
<name>A0ABX3XRQ9_STRPT</name>
<dbReference type="Pfam" id="PF13546">
    <property type="entry name" value="DDE_5"/>
    <property type="match status" value="1"/>
</dbReference>
<comment type="caution">
    <text evidence="2">The sequence shown here is derived from an EMBL/GenBank/DDBJ whole genome shotgun (WGS) entry which is preliminary data.</text>
</comment>
<evidence type="ECO:0000313" key="3">
    <source>
        <dbReference type="Proteomes" id="UP000194225"/>
    </source>
</evidence>
<dbReference type="Proteomes" id="UP000194225">
    <property type="component" value="Unassembled WGS sequence"/>
</dbReference>
<dbReference type="EMBL" id="MIGA01000039">
    <property type="protein sequence ID" value="OSY41635.1"/>
    <property type="molecule type" value="Genomic_DNA"/>
</dbReference>
<proteinExistence type="predicted"/>
<evidence type="ECO:0000259" key="1">
    <source>
        <dbReference type="Pfam" id="PF13546"/>
    </source>
</evidence>
<accession>A0ABX3XRQ9</accession>
<evidence type="ECO:0000313" key="2">
    <source>
        <dbReference type="EMBL" id="OSY41635.1"/>
    </source>
</evidence>
<reference evidence="2 3" key="1">
    <citation type="submission" date="2016-09" db="EMBL/GenBank/DDBJ databases">
        <title>Streptomyces platensis DSM40041, a candidate organism with high potential of specific P450 cytochromes.</title>
        <authorList>
            <person name="Grumaz C."/>
            <person name="Vainshtein Y."/>
            <person name="Kirstahler P."/>
            <person name="Sohn K."/>
        </authorList>
    </citation>
    <scope>NUCLEOTIDE SEQUENCE [LARGE SCALE GENOMIC DNA]</scope>
    <source>
        <strain evidence="2 3">DSM 40041</strain>
    </source>
</reference>
<organism evidence="2 3">
    <name type="scientific">Streptomyces platensis</name>
    <dbReference type="NCBI Taxonomy" id="58346"/>
    <lineage>
        <taxon>Bacteria</taxon>
        <taxon>Bacillati</taxon>
        <taxon>Actinomycetota</taxon>
        <taxon>Actinomycetes</taxon>
        <taxon>Kitasatosporales</taxon>
        <taxon>Streptomycetaceae</taxon>
        <taxon>Streptomyces</taxon>
    </lineage>
</organism>